<dbReference type="Proteomes" id="UP001732700">
    <property type="component" value="Chromosome 1A"/>
</dbReference>
<proteinExistence type="predicted"/>
<keyword evidence="2" id="KW-1185">Reference proteome</keyword>
<protein>
    <submittedName>
        <fullName evidence="1">Uncharacterized protein</fullName>
    </submittedName>
</protein>
<evidence type="ECO:0000313" key="1">
    <source>
        <dbReference type="EnsemblPlants" id="AVESA.00010b.r2.1AG0049520.2.CDS"/>
    </source>
</evidence>
<organism evidence="1 2">
    <name type="scientific">Avena sativa</name>
    <name type="common">Oat</name>
    <dbReference type="NCBI Taxonomy" id="4498"/>
    <lineage>
        <taxon>Eukaryota</taxon>
        <taxon>Viridiplantae</taxon>
        <taxon>Streptophyta</taxon>
        <taxon>Embryophyta</taxon>
        <taxon>Tracheophyta</taxon>
        <taxon>Spermatophyta</taxon>
        <taxon>Magnoliopsida</taxon>
        <taxon>Liliopsida</taxon>
        <taxon>Poales</taxon>
        <taxon>Poaceae</taxon>
        <taxon>BOP clade</taxon>
        <taxon>Pooideae</taxon>
        <taxon>Poodae</taxon>
        <taxon>Poeae</taxon>
        <taxon>Poeae Chloroplast Group 1 (Aveneae type)</taxon>
        <taxon>Aveninae</taxon>
        <taxon>Avena</taxon>
    </lineage>
</organism>
<reference evidence="1" key="2">
    <citation type="submission" date="2025-09" db="UniProtKB">
        <authorList>
            <consortium name="EnsemblPlants"/>
        </authorList>
    </citation>
    <scope>IDENTIFICATION</scope>
</reference>
<dbReference type="EnsemblPlants" id="AVESA.00010b.r2.1AG0049520.2">
    <property type="protein sequence ID" value="AVESA.00010b.r2.1AG0049520.2.CDS"/>
    <property type="gene ID" value="AVESA.00010b.r2.1AG0049520"/>
</dbReference>
<accession>A0ACD5TGK6</accession>
<sequence length="250" mass="27602">MSPRDAADPPPDPAAVPSRPDPGGRLARTGAELVAAAGARADLARRLEDAVEARKESVRQGAALDEMRRRLDLLRARADGLVVGKRRAAEGVERRKEQLQAQMIDRVLPLSRALAAAHRQVQEAKEGLSGEKARLGDLQRLLRTRQRCMVGQVAALYPVRVFREPLLVAENHRSDANGENGHGTTHLLGVIKSPQVRHLTFFGWQIGKHKPEQQSYTHKELQRSAAVLGYAAHVILPTTKYFCRSTYVPT</sequence>
<reference evidence="1" key="1">
    <citation type="submission" date="2021-05" db="EMBL/GenBank/DDBJ databases">
        <authorList>
            <person name="Scholz U."/>
            <person name="Mascher M."/>
            <person name="Fiebig A."/>
        </authorList>
    </citation>
    <scope>NUCLEOTIDE SEQUENCE [LARGE SCALE GENOMIC DNA]</scope>
</reference>
<name>A0ACD5TGK6_AVESA</name>
<evidence type="ECO:0000313" key="2">
    <source>
        <dbReference type="Proteomes" id="UP001732700"/>
    </source>
</evidence>